<dbReference type="PROSITE" id="PS00107">
    <property type="entry name" value="PROTEIN_KINASE_ATP"/>
    <property type="match status" value="1"/>
</dbReference>
<dbReference type="Gene3D" id="1.10.510.10">
    <property type="entry name" value="Transferase(Phosphotransferase) domain 1"/>
    <property type="match status" value="1"/>
</dbReference>
<dbReference type="PANTHER" id="PTHR44329">
    <property type="entry name" value="SERINE/THREONINE-PROTEIN KINASE TNNI3K-RELATED"/>
    <property type="match status" value="1"/>
</dbReference>
<accession>A0A150GR75</accession>
<proteinExistence type="predicted"/>
<dbReference type="Proteomes" id="UP000075714">
    <property type="component" value="Unassembled WGS sequence"/>
</dbReference>
<feature type="region of interest" description="Disordered" evidence="6">
    <location>
        <begin position="854"/>
        <end position="886"/>
    </location>
</feature>
<feature type="compositionally biased region" description="Acidic residues" evidence="6">
    <location>
        <begin position="1"/>
        <end position="11"/>
    </location>
</feature>
<evidence type="ECO:0000259" key="7">
    <source>
        <dbReference type="PROSITE" id="PS50011"/>
    </source>
</evidence>
<evidence type="ECO:0000256" key="2">
    <source>
        <dbReference type="ARBA" id="ARBA00022741"/>
    </source>
</evidence>
<feature type="compositionally biased region" description="Low complexity" evidence="6">
    <location>
        <begin position="583"/>
        <end position="593"/>
    </location>
</feature>
<dbReference type="EMBL" id="LSYV01000011">
    <property type="protein sequence ID" value="KXZ52335.1"/>
    <property type="molecule type" value="Genomic_DNA"/>
</dbReference>
<feature type="domain" description="Protein kinase" evidence="7">
    <location>
        <begin position="905"/>
        <end position="1226"/>
    </location>
</feature>
<keyword evidence="4 5" id="KW-0067">ATP-binding</keyword>
<organism evidence="8 9">
    <name type="scientific">Gonium pectorale</name>
    <name type="common">Green alga</name>
    <dbReference type="NCBI Taxonomy" id="33097"/>
    <lineage>
        <taxon>Eukaryota</taxon>
        <taxon>Viridiplantae</taxon>
        <taxon>Chlorophyta</taxon>
        <taxon>core chlorophytes</taxon>
        <taxon>Chlorophyceae</taxon>
        <taxon>CS clade</taxon>
        <taxon>Chlamydomonadales</taxon>
        <taxon>Volvocaceae</taxon>
        <taxon>Gonium</taxon>
    </lineage>
</organism>
<dbReference type="OrthoDB" id="4062651at2759"/>
<gene>
    <name evidence="8" type="ORF">GPECTOR_10g967</name>
</gene>
<keyword evidence="1" id="KW-0808">Transferase</keyword>
<feature type="binding site" evidence="5">
    <location>
        <position position="932"/>
    </location>
    <ligand>
        <name>ATP</name>
        <dbReference type="ChEBI" id="CHEBI:30616"/>
    </ligand>
</feature>
<dbReference type="Gene3D" id="3.30.200.20">
    <property type="entry name" value="Phosphorylase Kinase, domain 1"/>
    <property type="match status" value="1"/>
</dbReference>
<feature type="region of interest" description="Disordered" evidence="6">
    <location>
        <begin position="1"/>
        <end position="33"/>
    </location>
</feature>
<evidence type="ECO:0000313" key="9">
    <source>
        <dbReference type="Proteomes" id="UP000075714"/>
    </source>
</evidence>
<dbReference type="InterPro" id="IPR011009">
    <property type="entry name" value="Kinase-like_dom_sf"/>
</dbReference>
<comment type="caution">
    <text evidence="8">The sequence shown here is derived from an EMBL/GenBank/DDBJ whole genome shotgun (WGS) entry which is preliminary data.</text>
</comment>
<feature type="region of interest" description="Disordered" evidence="6">
    <location>
        <begin position="765"/>
        <end position="792"/>
    </location>
</feature>
<name>A0A150GR75_GONPE</name>
<dbReference type="SUPFAM" id="SSF56112">
    <property type="entry name" value="Protein kinase-like (PK-like)"/>
    <property type="match status" value="1"/>
</dbReference>
<dbReference type="AlphaFoldDB" id="A0A150GR75"/>
<dbReference type="PROSITE" id="PS00108">
    <property type="entry name" value="PROTEIN_KINASE_ST"/>
    <property type="match status" value="1"/>
</dbReference>
<evidence type="ECO:0000256" key="1">
    <source>
        <dbReference type="ARBA" id="ARBA00022679"/>
    </source>
</evidence>
<feature type="region of interest" description="Disordered" evidence="6">
    <location>
        <begin position="583"/>
        <end position="606"/>
    </location>
</feature>
<dbReference type="InterPro" id="IPR008271">
    <property type="entry name" value="Ser/Thr_kinase_AS"/>
</dbReference>
<dbReference type="InterPro" id="IPR051681">
    <property type="entry name" value="Ser/Thr_Kinases-Pseudokinases"/>
</dbReference>
<dbReference type="Pfam" id="PF00069">
    <property type="entry name" value="Pkinase"/>
    <property type="match status" value="1"/>
</dbReference>
<dbReference type="PANTHER" id="PTHR44329:SF214">
    <property type="entry name" value="PROTEIN KINASE DOMAIN-CONTAINING PROTEIN"/>
    <property type="match status" value="1"/>
</dbReference>
<keyword evidence="3" id="KW-0418">Kinase</keyword>
<evidence type="ECO:0000256" key="6">
    <source>
        <dbReference type="SAM" id="MobiDB-lite"/>
    </source>
</evidence>
<evidence type="ECO:0000256" key="5">
    <source>
        <dbReference type="PROSITE-ProRule" id="PRU10141"/>
    </source>
</evidence>
<evidence type="ECO:0000256" key="3">
    <source>
        <dbReference type="ARBA" id="ARBA00022777"/>
    </source>
</evidence>
<protein>
    <recommendedName>
        <fullName evidence="7">Protein kinase domain-containing protein</fullName>
    </recommendedName>
</protein>
<dbReference type="PROSITE" id="PS50011">
    <property type="entry name" value="PROTEIN_KINASE_DOM"/>
    <property type="match status" value="1"/>
</dbReference>
<dbReference type="GO" id="GO:0005524">
    <property type="term" value="F:ATP binding"/>
    <property type="evidence" value="ECO:0007669"/>
    <property type="project" value="UniProtKB-UniRule"/>
</dbReference>
<dbReference type="InterPro" id="IPR000719">
    <property type="entry name" value="Prot_kinase_dom"/>
</dbReference>
<dbReference type="InterPro" id="IPR017441">
    <property type="entry name" value="Protein_kinase_ATP_BS"/>
</dbReference>
<evidence type="ECO:0000256" key="4">
    <source>
        <dbReference type="ARBA" id="ARBA00022840"/>
    </source>
</evidence>
<dbReference type="SMART" id="SM00220">
    <property type="entry name" value="S_TKc"/>
    <property type="match status" value="1"/>
</dbReference>
<keyword evidence="9" id="KW-1185">Reference proteome</keyword>
<evidence type="ECO:0000313" key="8">
    <source>
        <dbReference type="EMBL" id="KXZ52335.1"/>
    </source>
</evidence>
<sequence>MGLMIDDEPPTNDDSGSGSNALPAAPPPPSPDPSSLFSLLAWTRIASQLEEFGPAIYLKSGHTLTFRTLAHYLNDTHLPLGAMDRNTLRDLAPSLLVRVEAGATLVMENVTLLLSCADLDTLLRGLCSSTAGWPESPGIALRGGDVLISSLDTVAPGPDGWRGGGGAVQWRDVNMTCARTRMQGAGPPYCTAGTVRDAAELHSLLGQPTAGGPTIASLAADTTLPRDGSWAPPNASTPDAQLLLLGRPGLTSVLDLAERQRVWVSSAPGTEAAAPVVNLYDVTLVNLPYAASPSSAGGLLALELSSFVVERRLPTSPSPSGTALLSLVNCTLVLLDPEFAFLAGAVRRNASDLVQYMYGIPAEGGGVAATGALRIRLEASQVPPPTVESAPDAVLSPLKLDLLELWPRLSCRSCTLLAASSYGAALPGAAGLQARPWPPLALLRGDQEQAAKWGPIAVRVTPGFEEALAVQSVGCGDPPLRARVTAIPPAVAAASSPSGFIISAAAPEPIVVATAGDGDDGGSCIVAGFPAELSPQGARTFVDLRAASSRAHLGRSLVLRDLVLYNLAPGGWGWSWGAANGPVNASSSTGASTSPPPGALAPLPDGPLQGADAAWANSSLPLWYFRLPSRAPTAVTSASTAPPSPLLRLDNVTLVVPEAEWRALAAAVLTQHAAAAAASHPARSGGAARLLLQGPAAVAADDATARGGAYAPLSYDPAAGALVLAEVAHYGWTGVNVTLTCRLPPDAPPGASMLPYPEFDLPYENLAGTDPVSCQTDEHTPDETSPPSLVTTSTATATVTASAVQHLAVRAGASLGSLVAGGSSPHGDDDGTAAAQRRGEDVFLQDVGCYFSRRRDQQASSEDSEARTESIGAGPPLPGRQRGQGVGGLSRVIQTLQAELKDSELQVYGLLGSGSYGVVYRGSWRGLPVAVKTLVVSDVAGAAGDGSCGSAARHRAVLEAAISMSMNHANVVATYTYHLKPLVADPSSAYGGNDSGGDSGGGGGRGGADVYKLLIVQELCNGGSLKQALRAGVAGSVLSGGRPRALALRLAADAAAGMAHVHACRIVHGDLKPDNVLLTFKGGSEETTTNYSGEGGRGVGSALERLKQAVAGMPSAAPSPLPLPLRAKVADFGLSLPLTEGATHASRCFQGTPEYQAPEVLSAGRQSPQSDVWSFGLVLLELFYGCTLPDMWPLAEASGLAAPALHTALLQVRWRDGRRTSLLLGP</sequence>
<reference evidence="9" key="1">
    <citation type="journal article" date="2016" name="Nat. Commun.">
        <title>The Gonium pectorale genome demonstrates co-option of cell cycle regulation during the evolution of multicellularity.</title>
        <authorList>
            <person name="Hanschen E.R."/>
            <person name="Marriage T.N."/>
            <person name="Ferris P.J."/>
            <person name="Hamaji T."/>
            <person name="Toyoda A."/>
            <person name="Fujiyama A."/>
            <person name="Neme R."/>
            <person name="Noguchi H."/>
            <person name="Minakuchi Y."/>
            <person name="Suzuki M."/>
            <person name="Kawai-Toyooka H."/>
            <person name="Smith D.R."/>
            <person name="Sparks H."/>
            <person name="Anderson J."/>
            <person name="Bakaric R."/>
            <person name="Luria V."/>
            <person name="Karger A."/>
            <person name="Kirschner M.W."/>
            <person name="Durand P.M."/>
            <person name="Michod R.E."/>
            <person name="Nozaki H."/>
            <person name="Olson B.J."/>
        </authorList>
    </citation>
    <scope>NUCLEOTIDE SEQUENCE [LARGE SCALE GENOMIC DNA]</scope>
    <source>
        <strain evidence="9">NIES-2863</strain>
    </source>
</reference>
<keyword evidence="2 5" id="KW-0547">Nucleotide-binding</keyword>
<dbReference type="GO" id="GO:0004674">
    <property type="term" value="F:protein serine/threonine kinase activity"/>
    <property type="evidence" value="ECO:0007669"/>
    <property type="project" value="TreeGrafter"/>
</dbReference>